<dbReference type="PANTHER" id="PTHR35093:SF8">
    <property type="entry name" value="OUTER MEMBRANE PROTEIN NMB0088-RELATED"/>
    <property type="match status" value="1"/>
</dbReference>
<protein>
    <submittedName>
        <fullName evidence="9">Long-chain fatty acid transport protein</fullName>
    </submittedName>
</protein>
<dbReference type="PANTHER" id="PTHR35093">
    <property type="entry name" value="OUTER MEMBRANE PROTEIN NMB0088-RELATED"/>
    <property type="match status" value="1"/>
</dbReference>
<gene>
    <name evidence="9" type="ORF">DFR24_3991</name>
</gene>
<sequence length="446" mass="47314">MSSKARLLGRIFAAGSLLVAVAISRPAHAGGGYFILGYGPLAGQSAGTSAAIGFDGFAGASNPAKLTMTDDRLDLDVILFNPYRRISRSGSADPDYNFTTTSKNSLFVLPEVGYAHRINDRFSWGVSLYGNGGLNTEYHGDTGVAGSNRNPAVCGDRPGNFFGGCGKLGFDLSQIILAPTLAWKIADGYSVGISPLLAFQQFKAYGLQAFQGISASPDHVTNQGYERSFGGGVRVGLFGRVTPWLDVGAAYSSKVYFQDFDDYRGLIADEGSFDIPANFSVGFGIRPAHGVTIGGDIQRIFFNSIPALANGVSNSVSNPPNDPFGSRNGTGFHWNNVTTYRLALAWNSTERLTLRIGGAYGHHPTNGNDANSTSLNLFAPNATWQGTLGGSWALTKSSELHAAYGRYMVSDIDGDSATDALGIGGKESIDPHVNTFLLGYTRHIGR</sequence>
<evidence type="ECO:0000256" key="6">
    <source>
        <dbReference type="ARBA" id="ARBA00023136"/>
    </source>
</evidence>
<organism evidence="9 10">
    <name type="scientific">Panacagrimonas perspica</name>
    <dbReference type="NCBI Taxonomy" id="381431"/>
    <lineage>
        <taxon>Bacteria</taxon>
        <taxon>Pseudomonadati</taxon>
        <taxon>Pseudomonadota</taxon>
        <taxon>Gammaproteobacteria</taxon>
        <taxon>Nevskiales</taxon>
        <taxon>Nevskiaceae</taxon>
        <taxon>Panacagrimonas</taxon>
    </lineage>
</organism>
<dbReference type="Gene3D" id="2.40.160.60">
    <property type="entry name" value="Outer membrane protein transport protein (OMPP1/FadL/TodX)"/>
    <property type="match status" value="1"/>
</dbReference>
<feature type="signal peptide" evidence="8">
    <location>
        <begin position="1"/>
        <end position="29"/>
    </location>
</feature>
<evidence type="ECO:0000256" key="8">
    <source>
        <dbReference type="SAM" id="SignalP"/>
    </source>
</evidence>
<proteinExistence type="inferred from homology"/>
<evidence type="ECO:0000256" key="2">
    <source>
        <dbReference type="ARBA" id="ARBA00008163"/>
    </source>
</evidence>
<dbReference type="Pfam" id="PF03349">
    <property type="entry name" value="Toluene_X"/>
    <property type="match status" value="1"/>
</dbReference>
<dbReference type="Proteomes" id="UP000295341">
    <property type="component" value="Unassembled WGS sequence"/>
</dbReference>
<dbReference type="AlphaFoldDB" id="A0A4S3K6N4"/>
<evidence type="ECO:0000256" key="3">
    <source>
        <dbReference type="ARBA" id="ARBA00022452"/>
    </source>
</evidence>
<dbReference type="OrthoDB" id="19849at2"/>
<keyword evidence="4" id="KW-0812">Transmembrane</keyword>
<evidence type="ECO:0000313" key="9">
    <source>
        <dbReference type="EMBL" id="TDU25553.1"/>
    </source>
</evidence>
<dbReference type="GO" id="GO:0015483">
    <property type="term" value="F:long-chain fatty acid transporting porin activity"/>
    <property type="evidence" value="ECO:0007669"/>
    <property type="project" value="TreeGrafter"/>
</dbReference>
<feature type="chain" id="PRO_5030100199" evidence="8">
    <location>
        <begin position="30"/>
        <end position="446"/>
    </location>
</feature>
<comment type="subcellular location">
    <subcellularLocation>
        <location evidence="1">Cell outer membrane</location>
        <topology evidence="1">Multi-pass membrane protein</topology>
    </subcellularLocation>
</comment>
<comment type="caution">
    <text evidence="9">The sequence shown here is derived from an EMBL/GenBank/DDBJ whole genome shotgun (WGS) entry which is preliminary data.</text>
</comment>
<evidence type="ECO:0000256" key="4">
    <source>
        <dbReference type="ARBA" id="ARBA00022692"/>
    </source>
</evidence>
<comment type="similarity">
    <text evidence="2">Belongs to the OmpP1/FadL family.</text>
</comment>
<dbReference type="SUPFAM" id="SSF56935">
    <property type="entry name" value="Porins"/>
    <property type="match status" value="1"/>
</dbReference>
<name>A0A4S3K6N4_9GAMM</name>
<evidence type="ECO:0000256" key="7">
    <source>
        <dbReference type="ARBA" id="ARBA00023237"/>
    </source>
</evidence>
<keyword evidence="7" id="KW-0998">Cell outer membrane</keyword>
<dbReference type="RefSeq" id="WP_133883164.1">
    <property type="nucleotide sequence ID" value="NZ_MWIN01000008.1"/>
</dbReference>
<reference evidence="9 10" key="1">
    <citation type="submission" date="2019-03" db="EMBL/GenBank/DDBJ databases">
        <title>Genomic Encyclopedia of Type Strains, Phase IV (KMG-IV): sequencing the most valuable type-strain genomes for metagenomic binning, comparative biology and taxonomic classification.</title>
        <authorList>
            <person name="Goeker M."/>
        </authorList>
    </citation>
    <scope>NUCLEOTIDE SEQUENCE [LARGE SCALE GENOMIC DNA]</scope>
    <source>
        <strain evidence="9 10">DSM 26377</strain>
    </source>
</reference>
<evidence type="ECO:0000256" key="1">
    <source>
        <dbReference type="ARBA" id="ARBA00004571"/>
    </source>
</evidence>
<evidence type="ECO:0000313" key="10">
    <source>
        <dbReference type="Proteomes" id="UP000295341"/>
    </source>
</evidence>
<dbReference type="InterPro" id="IPR005017">
    <property type="entry name" value="OMPP1/FadL/TodX"/>
</dbReference>
<dbReference type="GO" id="GO:0009279">
    <property type="term" value="C:cell outer membrane"/>
    <property type="evidence" value="ECO:0007669"/>
    <property type="project" value="UniProtKB-SubCell"/>
</dbReference>
<keyword evidence="5 8" id="KW-0732">Signal</keyword>
<evidence type="ECO:0000256" key="5">
    <source>
        <dbReference type="ARBA" id="ARBA00022729"/>
    </source>
</evidence>
<keyword evidence="3" id="KW-1134">Transmembrane beta strand</keyword>
<accession>A0A4S3K6N4</accession>
<keyword evidence="6" id="KW-0472">Membrane</keyword>
<keyword evidence="10" id="KW-1185">Reference proteome</keyword>
<dbReference type="EMBL" id="SOBT01000011">
    <property type="protein sequence ID" value="TDU25553.1"/>
    <property type="molecule type" value="Genomic_DNA"/>
</dbReference>